<feature type="compositionally biased region" description="Polar residues" evidence="4">
    <location>
        <begin position="1"/>
        <end position="11"/>
    </location>
</feature>
<evidence type="ECO:0000256" key="3">
    <source>
        <dbReference type="ARBA" id="ARBA00023004"/>
    </source>
</evidence>
<sequence length="432" mass="47907">MTAQPTTGSRNEVTDLEEPSAGTGAPNRGSRVDDPGLAWLVAPKTTEEFFANVYGRDFQVFGEHSASRFTDLFDWDALNRLLTEHRLDGTQLRLLNRGRLVPEYAYTAPEITRFRQTWQRLRPGALTTQLRAGATLRLRDVDQLSAPVRDLAAALERDLRESVGVNLYASCTDIPGSNTHYDPHDVLVVQLAGRKSWKIFGPRHPLPLQDDMEMSVRAPEEPITEFVLEPGQVLYLPRGWWHAVNATSGPSLHLTFGLRRATGADLLEWVAGSLRDEDLVRADLPRFEDSQTQHAYLAELRRLVLDRLQDPTVLDRMAVHRDAARQADPGYALPHTALAEPHLPDDDGMRAQLRARRAVVTEEQAEVLLSAGGLERRYPVAVTPVLKRLAVGREVTLAELVAEAGSTVSSEQVGELLVDLARAGLVALRGPE</sequence>
<protein>
    <recommendedName>
        <fullName evidence="5">JmjC domain-containing protein</fullName>
    </recommendedName>
</protein>
<keyword evidence="3" id="KW-0408">Iron</keyword>
<dbReference type="SUPFAM" id="SSF51197">
    <property type="entry name" value="Clavaminate synthase-like"/>
    <property type="match status" value="1"/>
</dbReference>
<name>A0ABN3VET5_9PSEU</name>
<gene>
    <name evidence="6" type="ORF">GCM10010470_36460</name>
</gene>
<evidence type="ECO:0000256" key="4">
    <source>
        <dbReference type="SAM" id="MobiDB-lite"/>
    </source>
</evidence>
<dbReference type="EMBL" id="BAAAUX010000014">
    <property type="protein sequence ID" value="GAA2797984.1"/>
    <property type="molecule type" value="Genomic_DNA"/>
</dbReference>
<dbReference type="Proteomes" id="UP001500979">
    <property type="component" value="Unassembled WGS sequence"/>
</dbReference>
<dbReference type="PROSITE" id="PS51184">
    <property type="entry name" value="JMJC"/>
    <property type="match status" value="1"/>
</dbReference>
<comment type="caution">
    <text evidence="6">The sequence shown here is derived from an EMBL/GenBank/DDBJ whole genome shotgun (WGS) entry which is preliminary data.</text>
</comment>
<evidence type="ECO:0000256" key="2">
    <source>
        <dbReference type="ARBA" id="ARBA00022723"/>
    </source>
</evidence>
<keyword evidence="7" id="KW-1185">Reference proteome</keyword>
<proteinExistence type="predicted"/>
<evidence type="ECO:0000313" key="6">
    <source>
        <dbReference type="EMBL" id="GAA2797984.1"/>
    </source>
</evidence>
<dbReference type="SMART" id="SM00558">
    <property type="entry name" value="JmjC"/>
    <property type="match status" value="1"/>
</dbReference>
<evidence type="ECO:0000256" key="1">
    <source>
        <dbReference type="ARBA" id="ARBA00001954"/>
    </source>
</evidence>
<dbReference type="InterPro" id="IPR003347">
    <property type="entry name" value="JmjC_dom"/>
</dbReference>
<dbReference type="Gene3D" id="2.60.120.650">
    <property type="entry name" value="Cupin"/>
    <property type="match status" value="1"/>
</dbReference>
<accession>A0ABN3VET5</accession>
<dbReference type="PANTHER" id="PTHR13096">
    <property type="entry name" value="MINA53 MYC INDUCED NUCLEAR ANTIGEN"/>
    <property type="match status" value="1"/>
</dbReference>
<feature type="domain" description="JmjC" evidence="5">
    <location>
        <begin position="144"/>
        <end position="275"/>
    </location>
</feature>
<feature type="region of interest" description="Disordered" evidence="4">
    <location>
        <begin position="1"/>
        <end position="33"/>
    </location>
</feature>
<evidence type="ECO:0000259" key="5">
    <source>
        <dbReference type="PROSITE" id="PS51184"/>
    </source>
</evidence>
<comment type="cofactor">
    <cofactor evidence="1">
        <name>Fe(2+)</name>
        <dbReference type="ChEBI" id="CHEBI:29033"/>
    </cofactor>
</comment>
<dbReference type="Pfam" id="PF08007">
    <property type="entry name" value="JmjC_2"/>
    <property type="match status" value="1"/>
</dbReference>
<organism evidence="6 7">
    <name type="scientific">Saccharopolyspora taberi</name>
    <dbReference type="NCBI Taxonomy" id="60895"/>
    <lineage>
        <taxon>Bacteria</taxon>
        <taxon>Bacillati</taxon>
        <taxon>Actinomycetota</taxon>
        <taxon>Actinomycetes</taxon>
        <taxon>Pseudonocardiales</taxon>
        <taxon>Pseudonocardiaceae</taxon>
        <taxon>Saccharopolyspora</taxon>
    </lineage>
</organism>
<keyword evidence="2" id="KW-0479">Metal-binding</keyword>
<dbReference type="InterPro" id="IPR039994">
    <property type="entry name" value="NO66-like"/>
</dbReference>
<dbReference type="PANTHER" id="PTHR13096:SF8">
    <property type="entry name" value="RIBOSOMAL OXYGENASE 1"/>
    <property type="match status" value="1"/>
</dbReference>
<reference evidence="6 7" key="1">
    <citation type="journal article" date="2019" name="Int. J. Syst. Evol. Microbiol.">
        <title>The Global Catalogue of Microorganisms (GCM) 10K type strain sequencing project: providing services to taxonomists for standard genome sequencing and annotation.</title>
        <authorList>
            <consortium name="The Broad Institute Genomics Platform"/>
            <consortium name="The Broad Institute Genome Sequencing Center for Infectious Disease"/>
            <person name="Wu L."/>
            <person name="Ma J."/>
        </authorList>
    </citation>
    <scope>NUCLEOTIDE SEQUENCE [LARGE SCALE GENOMIC DNA]</scope>
    <source>
        <strain evidence="6 7">JCM 9383</strain>
    </source>
</reference>
<evidence type="ECO:0000313" key="7">
    <source>
        <dbReference type="Proteomes" id="UP001500979"/>
    </source>
</evidence>
<dbReference type="RefSeq" id="WP_344681184.1">
    <property type="nucleotide sequence ID" value="NZ_BAAAUX010000014.1"/>
</dbReference>